<proteinExistence type="predicted"/>
<sequence>MTTPQTFDAIIVGGGHNGLVAAAYLGKAGKKVLLLERLDAVGGAAVSAQAFEGVEAWLSRYSYLVSLLPARIIEDLGLDITLVRRRYSSYTPDPADPTRGLLVDNDDARATEASFVRLGAPADEFELFELFYEHCRRLTKVLWPTMTEPLPTRSEAKRMVTDAGGASEWTAMIETPIGDVIRHLHTDLVRGVLLTDALIGTFARADDTDLQQNICFLYHLIGGGTGDWDVPVGGMGAVSAELARAARDAGAELTTNAEVTAIDPAGTVRYSVDGAEVEASATWILANVAPATLDKLVNAGSTVSYGREQLAAGEPSAGVFEAQPFGTVAETNRNHTREGAQVKVNLLLTRLPRLLDESVSPEAAFVGTFHINETFTQLDDAYLAAAEGDIPNPLPCEIYCHSLADPTILAPELREAGAQTLTVFGLHVPSRLVTAENNDEMRSKLQAAVLASLNSVLAEPIEDVLMTDAAGRPCVETKTTFDIERDVGMPKGNIFHGGLDWPFLEDDAPARIPAERWGVATAHPRIVLCGSGARRGGAVSGLGGHNAAMAVLESE</sequence>
<name>A0A1I4YRI4_9MICO</name>
<dbReference type="PANTHER" id="PTHR10668">
    <property type="entry name" value="PHYTOENE DEHYDROGENASE"/>
    <property type="match status" value="1"/>
</dbReference>
<dbReference type="Gene3D" id="3.50.50.60">
    <property type="entry name" value="FAD/NAD(P)-binding domain"/>
    <property type="match status" value="2"/>
</dbReference>
<evidence type="ECO:0000313" key="1">
    <source>
        <dbReference type="EMBL" id="SFN40642.1"/>
    </source>
</evidence>
<protein>
    <submittedName>
        <fullName evidence="1">Phytoene dehydrogenase-related protein</fullName>
    </submittedName>
</protein>
<dbReference type="SUPFAM" id="SSF51905">
    <property type="entry name" value="FAD/NAD(P)-binding domain"/>
    <property type="match status" value="1"/>
</dbReference>
<accession>A0A1I4YRI4</accession>
<dbReference type="STRING" id="995034.SAMN05216219_0464"/>
<evidence type="ECO:0000313" key="2">
    <source>
        <dbReference type="Proteomes" id="UP000198867"/>
    </source>
</evidence>
<dbReference type="PANTHER" id="PTHR10668:SF103">
    <property type="entry name" value="PYRIDINE NUCLEOTIDE-DISULFIDE OXIDOREDUCTASE DOMAIN-CONTAINING PROTEIN 2"/>
    <property type="match status" value="1"/>
</dbReference>
<reference evidence="2" key="1">
    <citation type="submission" date="2016-10" db="EMBL/GenBank/DDBJ databases">
        <authorList>
            <person name="Varghese N."/>
            <person name="Submissions S."/>
        </authorList>
    </citation>
    <scope>NUCLEOTIDE SEQUENCE [LARGE SCALE GENOMIC DNA]</scope>
    <source>
        <strain evidence="2">CGMCC 1.11101</strain>
    </source>
</reference>
<gene>
    <name evidence="1" type="ORF">SAMN05216219_0464</name>
</gene>
<dbReference type="Proteomes" id="UP000198867">
    <property type="component" value="Unassembled WGS sequence"/>
</dbReference>
<dbReference type="OrthoDB" id="9774675at2"/>
<organism evidence="1 2">
    <name type="scientific">Mycetocola miduiensis</name>
    <dbReference type="NCBI Taxonomy" id="995034"/>
    <lineage>
        <taxon>Bacteria</taxon>
        <taxon>Bacillati</taxon>
        <taxon>Actinomycetota</taxon>
        <taxon>Actinomycetes</taxon>
        <taxon>Micrococcales</taxon>
        <taxon>Microbacteriaceae</taxon>
        <taxon>Mycetocola</taxon>
    </lineage>
</organism>
<dbReference type="AlphaFoldDB" id="A0A1I4YRI4"/>
<dbReference type="InterPro" id="IPR036188">
    <property type="entry name" value="FAD/NAD-bd_sf"/>
</dbReference>
<dbReference type="Pfam" id="PF13450">
    <property type="entry name" value="NAD_binding_8"/>
    <property type="match status" value="1"/>
</dbReference>
<dbReference type="RefSeq" id="WP_090708427.1">
    <property type="nucleotide sequence ID" value="NZ_FOVM01000001.1"/>
</dbReference>
<dbReference type="GO" id="GO:0005829">
    <property type="term" value="C:cytosol"/>
    <property type="evidence" value="ECO:0007669"/>
    <property type="project" value="TreeGrafter"/>
</dbReference>
<keyword evidence="2" id="KW-1185">Reference proteome</keyword>
<dbReference type="EMBL" id="FOVM01000001">
    <property type="protein sequence ID" value="SFN40642.1"/>
    <property type="molecule type" value="Genomic_DNA"/>
</dbReference>